<dbReference type="HOGENOM" id="CLU_164012_0_0_6"/>
<dbReference type="Proteomes" id="UP000001971">
    <property type="component" value="Plasmid pCD"/>
</dbReference>
<proteinExistence type="predicted"/>
<keyword evidence="1" id="KW-0614">Plasmid</keyword>
<dbReference type="GO" id="GO:0009306">
    <property type="term" value="P:protein secretion"/>
    <property type="evidence" value="ECO:0007669"/>
    <property type="project" value="InterPro"/>
</dbReference>
<dbReference type="PATRIC" id="fig|360102.15.peg.4647"/>
<evidence type="ECO:0000313" key="1">
    <source>
        <dbReference type="EMBL" id="ABG16269.1"/>
    </source>
</evidence>
<dbReference type="Gene3D" id="3.30.1460.10">
    <property type="match status" value="1"/>
</dbReference>
<dbReference type="RefSeq" id="WP_002229794.1">
    <property type="nucleotide sequence ID" value="NC_008122.1"/>
</dbReference>
<dbReference type="KEGG" id="ypa:YPA_CD0025"/>
<gene>
    <name evidence="1" type="ordered locus">YPA_CD0025</name>
</gene>
<protein>
    <submittedName>
        <fullName evidence="1">Type III secretion protein</fullName>
    </submittedName>
</protein>
<dbReference type="SMR" id="A0A0E1NR14"/>
<dbReference type="NCBIfam" id="TIGR02503">
    <property type="entry name" value="type_III_SycN"/>
    <property type="match status" value="1"/>
</dbReference>
<dbReference type="SUPFAM" id="SSF69635">
    <property type="entry name" value="Type III secretory system chaperone-like"/>
    <property type="match status" value="1"/>
</dbReference>
<name>A0A0E1NR14_YERPA</name>
<evidence type="ECO:0000313" key="2">
    <source>
        <dbReference type="Proteomes" id="UP000001971"/>
    </source>
</evidence>
<dbReference type="InterPro" id="IPR012673">
    <property type="entry name" value="T3SS_SynN"/>
</dbReference>
<dbReference type="Pfam" id="PF21665">
    <property type="entry name" value="Type_III_SycN"/>
    <property type="match status" value="1"/>
</dbReference>
<dbReference type="EMBL" id="CP000311">
    <property type="protein sequence ID" value="ABG16269.1"/>
    <property type="molecule type" value="Genomic_DNA"/>
</dbReference>
<sequence>MSWIEPIISHFCQDLGVPTSSPLSPLIQLEMAQSGTLQLEQHGATLTLWLARSLAWHRCEDAMVKALTLTAAQKSGALPLRAGWLGESQLVLFVSLDERSLTLPLLHQAFEQLLRLQQEVLAP</sequence>
<dbReference type="AlphaFoldDB" id="A0A0E1NR14"/>
<organism evidence="1 2">
    <name type="scientific">Yersinia pestis bv. Antiqua (strain Antiqua)</name>
    <dbReference type="NCBI Taxonomy" id="360102"/>
    <lineage>
        <taxon>Bacteria</taxon>
        <taxon>Pseudomonadati</taxon>
        <taxon>Pseudomonadota</taxon>
        <taxon>Gammaproteobacteria</taxon>
        <taxon>Enterobacterales</taxon>
        <taxon>Yersiniaceae</taxon>
        <taxon>Yersinia</taxon>
    </lineage>
</organism>
<reference evidence="1 2" key="1">
    <citation type="journal article" date="2006" name="J. Bacteriol.">
        <title>Complete genome sequence of Yersinia pestis strains Antiqua and Nepal516: evidence of gene reduction in an emerging pathogen.</title>
        <authorList>
            <person name="Chain P.S."/>
            <person name="Hu P."/>
            <person name="Malfatti S.A."/>
            <person name="Radnedge L."/>
            <person name="Larimer F."/>
            <person name="Vergez L.M."/>
            <person name="Worsham P."/>
            <person name="Chu M.C."/>
            <person name="Andersen G.L."/>
        </authorList>
    </citation>
    <scope>NUCLEOTIDE SEQUENCE [LARGE SCALE GENOMIC DNA]</scope>
    <source>
        <strain evidence="1 2">Antiqua</strain>
        <plasmid evidence="1 2">pCD</plasmid>
    </source>
</reference>
<accession>A0A0E1NR14</accession>
<geneLocation type="plasmid" evidence="1 2">
    <name>pCD</name>
</geneLocation>
<dbReference type="CDD" id="cd17031">
    <property type="entry name" value="T3SC_IA_SycN-like"/>
    <property type="match status" value="1"/>
</dbReference>